<reference evidence="2 3" key="1">
    <citation type="journal article" date="2014" name="Genome Announc.">
        <title>Draft genome sequences of eight enterohepatic helicobacter species isolated from both laboratory and wild rodents.</title>
        <authorList>
            <person name="Sheh A."/>
            <person name="Shen Z."/>
            <person name="Fox J.G."/>
        </authorList>
    </citation>
    <scope>NUCLEOTIDE SEQUENCE [LARGE SCALE GENOMIC DNA]</scope>
    <source>
        <strain evidence="2 3">ATCC 49320</strain>
    </source>
</reference>
<evidence type="ECO:0008006" key="4">
    <source>
        <dbReference type="Google" id="ProtNLM"/>
    </source>
</evidence>
<evidence type="ECO:0000313" key="3">
    <source>
        <dbReference type="Proteomes" id="UP000029857"/>
    </source>
</evidence>
<evidence type="ECO:0000256" key="1">
    <source>
        <dbReference type="SAM" id="SignalP"/>
    </source>
</evidence>
<gene>
    <name evidence="2" type="ORF">LS79_004935</name>
</gene>
<dbReference type="EMBL" id="JRPJ02000013">
    <property type="protein sequence ID" value="TLE10748.1"/>
    <property type="molecule type" value="Genomic_DNA"/>
</dbReference>
<dbReference type="Proteomes" id="UP000029857">
    <property type="component" value="Unassembled WGS sequence"/>
</dbReference>
<proteinExistence type="predicted"/>
<dbReference type="AlphaFoldDB" id="A0A4U8U8V7"/>
<sequence>MPMKKSSLLSCALFPFILNAAAPKPYEPSTQSLIDALWNKASHELSASIFYQQAFGDEITFLDATFLGYYSTARYNGLKAAAGMLLAAPILDFSHGHGKTYNDVKQIFLFNTAYADYLDNRLGLHAIAGRYKANSEWNTYYSQGFQVGYSALPYTTLEFLASYGSAMVTNEYVTPFRTDLSSFGTYLLSADFTLPKHIHLQPYLYFTGFFTTFGVKAAMSYYITHDIKMETKLHVAGYNKYYPHTFPANVNHKFELAAHAGSTNQDMAGIAWLEQKVKYLDLVEAKVGLIGVTPSGAELIDYYGQLTPFKYTVGMFWAGAITTYGSVGFHWDNLFEIKASVRGSFLPTGSVTSFEIKGESEFPIWRQRNRYGQLKTYMKGKVGLNLTGVYNNTPAINFYGGNQYTIIRGYFRISI</sequence>
<evidence type="ECO:0000313" key="2">
    <source>
        <dbReference type="EMBL" id="TLE10748.1"/>
    </source>
</evidence>
<keyword evidence="1" id="KW-0732">Signal</keyword>
<feature type="chain" id="PRO_5020863507" description="Outer membrane family protein" evidence="1">
    <location>
        <begin position="21"/>
        <end position="415"/>
    </location>
</feature>
<organism evidence="2 3">
    <name type="scientific">Helicobacter bilis</name>
    <dbReference type="NCBI Taxonomy" id="37372"/>
    <lineage>
        <taxon>Bacteria</taxon>
        <taxon>Pseudomonadati</taxon>
        <taxon>Campylobacterota</taxon>
        <taxon>Epsilonproteobacteria</taxon>
        <taxon>Campylobacterales</taxon>
        <taxon>Helicobacteraceae</taxon>
        <taxon>Helicobacter</taxon>
    </lineage>
</organism>
<feature type="signal peptide" evidence="1">
    <location>
        <begin position="1"/>
        <end position="20"/>
    </location>
</feature>
<name>A0A4U8U8V7_9HELI</name>
<protein>
    <recommendedName>
        <fullName evidence="4">Outer membrane family protein</fullName>
    </recommendedName>
</protein>
<comment type="caution">
    <text evidence="2">The sequence shown here is derived from an EMBL/GenBank/DDBJ whole genome shotgun (WGS) entry which is preliminary data.</text>
</comment>
<accession>A0A4U8U8V7</accession>